<dbReference type="GO" id="GO:0033785">
    <property type="term" value="F:heptose 7-phosphate kinase activity"/>
    <property type="evidence" value="ECO:0007669"/>
    <property type="project" value="TreeGrafter"/>
</dbReference>
<dbReference type="InterPro" id="IPR011611">
    <property type="entry name" value="PfkB_dom"/>
</dbReference>
<feature type="domain" description="Carbohydrate kinase PfkB" evidence="3">
    <location>
        <begin position="50"/>
        <end position="287"/>
    </location>
</feature>
<dbReference type="Gene3D" id="3.40.1190.20">
    <property type="match status" value="1"/>
</dbReference>
<name>A0A1M6RB39_9FIRM</name>
<dbReference type="OrthoDB" id="9802794at2"/>
<keyword evidence="6" id="KW-1185">Reference proteome</keyword>
<evidence type="ECO:0000256" key="2">
    <source>
        <dbReference type="ARBA" id="ARBA00023277"/>
    </source>
</evidence>
<feature type="domain" description="Cytidyltransferase-like" evidence="4">
    <location>
        <begin position="334"/>
        <end position="446"/>
    </location>
</feature>
<keyword evidence="1" id="KW-0511">Multifunctional enzyme</keyword>
<evidence type="ECO:0000259" key="3">
    <source>
        <dbReference type="Pfam" id="PF00294"/>
    </source>
</evidence>
<dbReference type="Pfam" id="PF00294">
    <property type="entry name" value="PfkB"/>
    <property type="match status" value="1"/>
</dbReference>
<dbReference type="GO" id="GO:0005829">
    <property type="term" value="C:cytosol"/>
    <property type="evidence" value="ECO:0007669"/>
    <property type="project" value="TreeGrafter"/>
</dbReference>
<keyword evidence="5" id="KW-0418">Kinase</keyword>
<dbReference type="AlphaFoldDB" id="A0A1M6RB39"/>
<keyword evidence="5" id="KW-0808">Transferase</keyword>
<dbReference type="InterPro" id="IPR014729">
    <property type="entry name" value="Rossmann-like_a/b/a_fold"/>
</dbReference>
<dbReference type="Pfam" id="PF01467">
    <property type="entry name" value="CTP_transf_like"/>
    <property type="match status" value="1"/>
</dbReference>
<reference evidence="5 6" key="1">
    <citation type="submission" date="2016-11" db="EMBL/GenBank/DDBJ databases">
        <authorList>
            <person name="Jaros S."/>
            <person name="Januszkiewicz K."/>
            <person name="Wedrychowicz H."/>
        </authorList>
    </citation>
    <scope>NUCLEOTIDE SEQUENCE [LARGE SCALE GENOMIC DNA]</scope>
    <source>
        <strain evidence="5 6">DSM 14214</strain>
    </source>
</reference>
<proteinExistence type="predicted"/>
<protein>
    <submittedName>
        <fullName evidence="5">D-beta-D-heptose 7-phosphate kinase / D-beta-D-heptose 1-phosphate adenosyltransferase</fullName>
    </submittedName>
</protein>
<accession>A0A1M6RB39</accession>
<evidence type="ECO:0000256" key="1">
    <source>
        <dbReference type="ARBA" id="ARBA00023268"/>
    </source>
</evidence>
<dbReference type="PANTHER" id="PTHR46969:SF1">
    <property type="entry name" value="BIFUNCTIONAL PROTEIN HLDE"/>
    <property type="match status" value="1"/>
</dbReference>
<gene>
    <name evidence="5" type="ORF">SAMN02745138_01500</name>
</gene>
<dbReference type="InterPro" id="IPR029056">
    <property type="entry name" value="Ribokinase-like"/>
</dbReference>
<dbReference type="GO" id="GO:0033786">
    <property type="term" value="F:heptose-1-phosphate adenylyltransferase activity"/>
    <property type="evidence" value="ECO:0007669"/>
    <property type="project" value="TreeGrafter"/>
</dbReference>
<dbReference type="InterPro" id="IPR004821">
    <property type="entry name" value="Cyt_trans-like"/>
</dbReference>
<dbReference type="SUPFAM" id="SSF52374">
    <property type="entry name" value="Nucleotidylyl transferase"/>
    <property type="match status" value="1"/>
</dbReference>
<dbReference type="EMBL" id="FRAH01000022">
    <property type="protein sequence ID" value="SHK29558.1"/>
    <property type="molecule type" value="Genomic_DNA"/>
</dbReference>
<sequence>MDNSINEILNVLGNIRNKHVIVIGDILLDEYIYGMVNKVSTGIQIPIIDKEIVEYRLGGAANVAANVAGLCNHTTLIGRCAKDDSGNRVKQLCELYHVKLMDFESEKTVVKQRIYVDNQQVSRLDTNAFSKSVAKELKTVLSDYKVDVVIIADYLYGVVSQKVLDITTSFCKEKSVPIFYTSRDLGRFVIGGYPIVVANQKEWNLWNQSDDCPRAFITKGNEGISFLSKTKKAEKKASKKYSVNVSGAGDTVLAIISLLYGEKYISIDDLLLLANLAGELAVENKLTYVVRQFDLVDALYKHWINDDSINKIVDISLAQDIVSAWKQKKEKIVFTNGCYDLLHLGHIKSFQYSKKFGDKLVVAVNSDSSIKRLKGNGRPINNLEERVSTLAYLSMIDMVIYFEEDTAINVIKAIGPDTYVKGEEYKSKALLEAEYVKKVEYVPMIEGTSTTQLIKKIARAVEVDGQ</sequence>
<evidence type="ECO:0000259" key="4">
    <source>
        <dbReference type="Pfam" id="PF01467"/>
    </source>
</evidence>
<evidence type="ECO:0000313" key="6">
    <source>
        <dbReference type="Proteomes" id="UP000183975"/>
    </source>
</evidence>
<dbReference type="RefSeq" id="WP_072850608.1">
    <property type="nucleotide sequence ID" value="NZ_FRAH01000022.1"/>
</dbReference>
<dbReference type="NCBIfam" id="TIGR00125">
    <property type="entry name" value="cyt_tran_rel"/>
    <property type="match status" value="1"/>
</dbReference>
<dbReference type="Proteomes" id="UP000183975">
    <property type="component" value="Unassembled WGS sequence"/>
</dbReference>
<dbReference type="Gene3D" id="3.40.50.620">
    <property type="entry name" value="HUPs"/>
    <property type="match status" value="1"/>
</dbReference>
<keyword evidence="2" id="KW-0119">Carbohydrate metabolism</keyword>
<dbReference type="SUPFAM" id="SSF53613">
    <property type="entry name" value="Ribokinase-like"/>
    <property type="match status" value="1"/>
</dbReference>
<evidence type="ECO:0000313" key="5">
    <source>
        <dbReference type="EMBL" id="SHK29558.1"/>
    </source>
</evidence>
<organism evidence="5 6">
    <name type="scientific">Anaerotignum lactatifermentans DSM 14214</name>
    <dbReference type="NCBI Taxonomy" id="1121323"/>
    <lineage>
        <taxon>Bacteria</taxon>
        <taxon>Bacillati</taxon>
        <taxon>Bacillota</taxon>
        <taxon>Clostridia</taxon>
        <taxon>Lachnospirales</taxon>
        <taxon>Anaerotignaceae</taxon>
        <taxon>Anaerotignum</taxon>
    </lineage>
</organism>
<dbReference type="PANTHER" id="PTHR46969">
    <property type="entry name" value="BIFUNCTIONAL PROTEIN HLDE"/>
    <property type="match status" value="1"/>
</dbReference>